<reference evidence="1 2" key="1">
    <citation type="submission" date="2019-02" db="EMBL/GenBank/DDBJ databases">
        <title>Kribbella capetownensis sp. nov. and Kribbella speibonae sp. nov., isolated from soil.</title>
        <authorList>
            <person name="Curtis S.M."/>
            <person name="Norton I."/>
            <person name="Everest G.J."/>
            <person name="Meyers P.R."/>
        </authorList>
    </citation>
    <scope>NUCLEOTIDE SEQUENCE [LARGE SCALE GENOMIC DNA]</scope>
    <source>
        <strain evidence="1 2">NRRL B-24813</strain>
    </source>
</reference>
<keyword evidence="2" id="KW-1185">Reference proteome</keyword>
<keyword evidence="1" id="KW-0223">Dioxygenase</keyword>
<dbReference type="AlphaFoldDB" id="A0A4V6N4L7"/>
<protein>
    <submittedName>
        <fullName evidence="1">Phytanoyl-CoA dioxygenase family protein</fullName>
    </submittedName>
</protein>
<name>A0A4V6N4L7_9ACTN</name>
<gene>
    <name evidence="1" type="ORF">E0H73_40850</name>
</gene>
<dbReference type="GO" id="GO:0005506">
    <property type="term" value="F:iron ion binding"/>
    <property type="evidence" value="ECO:0007669"/>
    <property type="project" value="UniProtKB-ARBA"/>
</dbReference>
<accession>A0A4V6N4L7</accession>
<keyword evidence="1" id="KW-0560">Oxidoreductase</keyword>
<dbReference type="PANTHER" id="PTHR20883:SF48">
    <property type="entry name" value="ECTOINE DIOXYGENASE"/>
    <property type="match status" value="1"/>
</dbReference>
<comment type="caution">
    <text evidence="1">The sequence shown here is derived from an EMBL/GenBank/DDBJ whole genome shotgun (WGS) entry which is preliminary data.</text>
</comment>
<dbReference type="PANTHER" id="PTHR20883">
    <property type="entry name" value="PHYTANOYL-COA DIOXYGENASE DOMAIN CONTAINING 1"/>
    <property type="match status" value="1"/>
</dbReference>
<sequence>MSTIAVMDDVQIADYHSKGYMVLRGVLDEAEIAVLKAEVERLQATPYLVDRSNIRSAHRQVNGERRLEKLDPVHDVSPALSALVRDERILSPLRDMYLDEPKLFKDKLIFKLPGQSGYGMHQDAGFWQGFPFESLISVMVAIDSATAENGGLEVFPGQHHQLLTTPGELRNMNADEIAKVDTSGGELVETQPGDMIFFGSLVPHRSGPNTANVSRTQLYLTYGPAAAGDLYTAHYQHYRRYAFGSRLAEDPTLHFA</sequence>
<dbReference type="EMBL" id="SJKB01000023">
    <property type="protein sequence ID" value="TCC51472.1"/>
    <property type="molecule type" value="Genomic_DNA"/>
</dbReference>
<dbReference type="Proteomes" id="UP000291144">
    <property type="component" value="Unassembled WGS sequence"/>
</dbReference>
<dbReference type="Pfam" id="PF05721">
    <property type="entry name" value="PhyH"/>
    <property type="match status" value="1"/>
</dbReference>
<dbReference type="OrthoDB" id="9796766at2"/>
<dbReference type="GO" id="GO:0016706">
    <property type="term" value="F:2-oxoglutarate-dependent dioxygenase activity"/>
    <property type="evidence" value="ECO:0007669"/>
    <property type="project" value="UniProtKB-ARBA"/>
</dbReference>
<dbReference type="Gene3D" id="2.60.120.620">
    <property type="entry name" value="q2cbj1_9rhob like domain"/>
    <property type="match status" value="1"/>
</dbReference>
<proteinExistence type="predicted"/>
<dbReference type="SUPFAM" id="SSF51197">
    <property type="entry name" value="Clavaminate synthase-like"/>
    <property type="match status" value="1"/>
</dbReference>
<dbReference type="InterPro" id="IPR008775">
    <property type="entry name" value="Phytyl_CoA_dOase-like"/>
</dbReference>
<evidence type="ECO:0000313" key="1">
    <source>
        <dbReference type="EMBL" id="TCC51472.1"/>
    </source>
</evidence>
<evidence type="ECO:0000313" key="2">
    <source>
        <dbReference type="Proteomes" id="UP000291144"/>
    </source>
</evidence>
<organism evidence="1 2">
    <name type="scientific">Kribbella pittospori</name>
    <dbReference type="NCBI Taxonomy" id="722689"/>
    <lineage>
        <taxon>Bacteria</taxon>
        <taxon>Bacillati</taxon>
        <taxon>Actinomycetota</taxon>
        <taxon>Actinomycetes</taxon>
        <taxon>Propionibacteriales</taxon>
        <taxon>Kribbellaceae</taxon>
        <taxon>Kribbella</taxon>
    </lineage>
</organism>